<feature type="binding site" evidence="10">
    <location>
        <position position="5"/>
    </location>
    <ligand>
        <name>Zn(2+)</name>
        <dbReference type="ChEBI" id="CHEBI:29105"/>
        <label>1</label>
    </ligand>
</feature>
<keyword evidence="3 9" id="KW-0240">DNA-directed RNA polymerase</keyword>
<evidence type="ECO:0000256" key="6">
    <source>
        <dbReference type="ARBA" id="ARBA00022833"/>
    </source>
</evidence>
<evidence type="ECO:0000256" key="1">
    <source>
        <dbReference type="ARBA" id="ARBA00004604"/>
    </source>
</evidence>
<dbReference type="GO" id="GO:0005730">
    <property type="term" value="C:nucleolus"/>
    <property type="evidence" value="ECO:0007669"/>
    <property type="project" value="UniProtKB-SubCell"/>
</dbReference>
<dbReference type="Pfam" id="PF01096">
    <property type="entry name" value="Zn_ribbon_TFIIS"/>
    <property type="match status" value="1"/>
</dbReference>
<keyword evidence="6 10" id="KW-0862">Zinc</keyword>
<proteinExistence type="inferred from homology"/>
<dbReference type="GO" id="GO:0008270">
    <property type="term" value="F:zinc ion binding"/>
    <property type="evidence" value="ECO:0007669"/>
    <property type="project" value="UniProtKB-KW"/>
</dbReference>
<comment type="subunit">
    <text evidence="2">Component of the RNA polymerase II (Pol II) complex consisting of 12 subunits.</text>
</comment>
<accession>S7WAH0</accession>
<feature type="zinc finger region" description="C4-type" evidence="11">
    <location>
        <begin position="5"/>
        <end position="30"/>
    </location>
</feature>
<dbReference type="STRING" id="1358809.S7WAH0"/>
<feature type="domain" description="DNA-directed RNA polymerase II subunit RPB9-like zinc ribbon" evidence="12">
    <location>
        <begin position="3"/>
        <end position="56"/>
    </location>
</feature>
<dbReference type="Gene3D" id="2.20.25.10">
    <property type="match status" value="2"/>
</dbReference>
<feature type="binding site" evidence="10">
    <location>
        <position position="101"/>
    </location>
    <ligand>
        <name>Zn(2+)</name>
        <dbReference type="ChEBI" id="CHEBI:29105"/>
        <label>2</label>
    </ligand>
</feature>
<feature type="binding site" evidence="10">
    <location>
        <position position="30"/>
    </location>
    <ligand>
        <name>Zn(2+)</name>
        <dbReference type="ChEBI" id="CHEBI:29105"/>
        <label>1</label>
    </ligand>
</feature>
<dbReference type="PROSITE" id="PS01030">
    <property type="entry name" value="RNA_POL_M_15KD"/>
    <property type="match status" value="1"/>
</dbReference>
<evidence type="ECO:0000256" key="11">
    <source>
        <dbReference type="PIRSR" id="PIRSR005586-2"/>
    </source>
</evidence>
<dbReference type="AlphaFoldDB" id="S7WAH0"/>
<dbReference type="OMA" id="EVADNSC"/>
<dbReference type="Proteomes" id="UP000014978">
    <property type="component" value="Unassembled WGS sequence"/>
</dbReference>
<dbReference type="GO" id="GO:0006283">
    <property type="term" value="P:transcription-coupled nucleotide-excision repair"/>
    <property type="evidence" value="ECO:0007669"/>
    <property type="project" value="TreeGrafter"/>
</dbReference>
<dbReference type="GO" id="GO:0003676">
    <property type="term" value="F:nucleic acid binding"/>
    <property type="evidence" value="ECO:0007669"/>
    <property type="project" value="InterPro"/>
</dbReference>
<gene>
    <name evidence="13" type="ORF">SLOPH_281</name>
</gene>
<keyword evidence="4 10" id="KW-0479">Metal-binding</keyword>
<dbReference type="SMART" id="SM00661">
    <property type="entry name" value="RPOL9"/>
    <property type="match status" value="1"/>
</dbReference>
<dbReference type="InterPro" id="IPR001222">
    <property type="entry name" value="Znf_TFIIS"/>
</dbReference>
<dbReference type="GO" id="GO:0003899">
    <property type="term" value="F:DNA-directed RNA polymerase activity"/>
    <property type="evidence" value="ECO:0007669"/>
    <property type="project" value="InterPro"/>
</dbReference>
<dbReference type="PANTHER" id="PTHR11239">
    <property type="entry name" value="DNA-DIRECTED RNA POLYMERASE"/>
    <property type="match status" value="1"/>
</dbReference>
<dbReference type="GO" id="GO:0001193">
    <property type="term" value="P:maintenance of transcriptional fidelity during transcription elongation by RNA polymerase II"/>
    <property type="evidence" value="ECO:0007669"/>
    <property type="project" value="TreeGrafter"/>
</dbReference>
<name>S7WAH0_SPRLO</name>
<reference evidence="14" key="1">
    <citation type="journal article" date="2013" name="PLoS Genet.">
        <title>The genome of Spraguea lophii and the basis of host-microsporidian interactions.</title>
        <authorList>
            <person name="Campbell S.E."/>
            <person name="Williams T.A."/>
            <person name="Yousuf A."/>
            <person name="Soanes D.M."/>
            <person name="Paszkiewicz K.H."/>
            <person name="Williams B.A.P."/>
        </authorList>
    </citation>
    <scope>NUCLEOTIDE SEQUENCE [LARGE SCALE GENOMIC DNA]</scope>
    <source>
        <strain evidence="14">42_110</strain>
    </source>
</reference>
<organism evidence="13 14">
    <name type="scientific">Spraguea lophii (strain 42_110)</name>
    <name type="common">Microsporidian parasite</name>
    <dbReference type="NCBI Taxonomy" id="1358809"/>
    <lineage>
        <taxon>Eukaryota</taxon>
        <taxon>Fungi</taxon>
        <taxon>Fungi incertae sedis</taxon>
        <taxon>Microsporidia</taxon>
        <taxon>Spragueidae</taxon>
        <taxon>Spraguea</taxon>
    </lineage>
</organism>
<evidence type="ECO:0000313" key="14">
    <source>
        <dbReference type="Proteomes" id="UP000014978"/>
    </source>
</evidence>
<dbReference type="PANTHER" id="PTHR11239:SF1">
    <property type="entry name" value="DNA-DIRECTED RNA POLYMERASE II SUBUNIT RPB9"/>
    <property type="match status" value="1"/>
</dbReference>
<feature type="binding site" evidence="10">
    <location>
        <position position="76"/>
    </location>
    <ligand>
        <name>Zn(2+)</name>
        <dbReference type="ChEBI" id="CHEBI:29105"/>
        <label>2</label>
    </ligand>
</feature>
<feature type="binding site" evidence="10">
    <location>
        <position position="104"/>
    </location>
    <ligand>
        <name>Zn(2+)</name>
        <dbReference type="ChEBI" id="CHEBI:29105"/>
        <label>2</label>
    </ligand>
</feature>
<keyword evidence="7 9" id="KW-0804">Transcription</keyword>
<dbReference type="SUPFAM" id="SSF57783">
    <property type="entry name" value="Zinc beta-ribbon"/>
    <property type="match status" value="2"/>
</dbReference>
<feature type="binding site" evidence="10">
    <location>
        <position position="8"/>
    </location>
    <ligand>
        <name>Zn(2+)</name>
        <dbReference type="ChEBI" id="CHEBI:29105"/>
        <label>1</label>
    </ligand>
</feature>
<dbReference type="InterPro" id="IPR001529">
    <property type="entry name" value="Zn_ribbon_RPB9"/>
</dbReference>
<protein>
    <recommendedName>
        <fullName evidence="9">DNA-directed RNA polymerase subunit</fullName>
    </recommendedName>
</protein>
<keyword evidence="8 9" id="KW-0539">Nucleus</keyword>
<keyword evidence="14" id="KW-1185">Reference proteome</keyword>
<evidence type="ECO:0000256" key="3">
    <source>
        <dbReference type="ARBA" id="ARBA00022478"/>
    </source>
</evidence>
<dbReference type="GO" id="GO:0005665">
    <property type="term" value="C:RNA polymerase II, core complex"/>
    <property type="evidence" value="ECO:0007669"/>
    <property type="project" value="TreeGrafter"/>
</dbReference>
<dbReference type="InterPro" id="IPR019761">
    <property type="entry name" value="DNA-dir_RNA_pol-M_15_CS"/>
</dbReference>
<dbReference type="EMBL" id="ATCN01000064">
    <property type="protein sequence ID" value="EPR79955.1"/>
    <property type="molecule type" value="Genomic_DNA"/>
</dbReference>
<keyword evidence="5 11" id="KW-0863">Zinc-finger</keyword>
<evidence type="ECO:0000256" key="7">
    <source>
        <dbReference type="ARBA" id="ARBA00023163"/>
    </source>
</evidence>
<evidence type="ECO:0000256" key="2">
    <source>
        <dbReference type="ARBA" id="ARBA00011730"/>
    </source>
</evidence>
<evidence type="ECO:0000256" key="4">
    <source>
        <dbReference type="ARBA" id="ARBA00022723"/>
    </source>
</evidence>
<evidence type="ECO:0000313" key="13">
    <source>
        <dbReference type="EMBL" id="EPR79955.1"/>
    </source>
</evidence>
<comment type="subcellular location">
    <subcellularLocation>
        <location evidence="1">Nucleus</location>
        <location evidence="1">Nucleolus</location>
    </subcellularLocation>
</comment>
<feature type="binding site" evidence="10">
    <location>
        <position position="73"/>
    </location>
    <ligand>
        <name>Zn(2+)</name>
        <dbReference type="ChEBI" id="CHEBI:29105"/>
        <label>2</label>
    </ligand>
</feature>
<evidence type="ECO:0000256" key="8">
    <source>
        <dbReference type="ARBA" id="ARBA00023242"/>
    </source>
</evidence>
<comment type="similarity">
    <text evidence="9">Belongs to the archaeal rpoM/eukaryotic RPA12/RPB9/RPC11 RNA polymerase family.</text>
</comment>
<comment type="function">
    <text evidence="9">DNA-dependent RNA polymerase catalyzes the transcription of DNA into RNA using the four ribonucleoside triphosphates as substrates.</text>
</comment>
<evidence type="ECO:0000256" key="9">
    <source>
        <dbReference type="PIRNR" id="PIRNR005586"/>
    </source>
</evidence>
<feature type="binding site" evidence="10">
    <location>
        <position position="27"/>
    </location>
    <ligand>
        <name>Zn(2+)</name>
        <dbReference type="ChEBI" id="CHEBI:29105"/>
        <label>1</label>
    </ligand>
</feature>
<dbReference type="InParanoid" id="S7WAH0"/>
<dbReference type="InterPro" id="IPR012164">
    <property type="entry name" value="Rpa12/Rpb9/Rpc10/TFS"/>
</dbReference>
<dbReference type="GO" id="GO:0006367">
    <property type="term" value="P:transcription initiation at RNA polymerase II promoter"/>
    <property type="evidence" value="ECO:0007669"/>
    <property type="project" value="TreeGrafter"/>
</dbReference>
<dbReference type="FunCoup" id="S7WAH0">
    <property type="interactions" value="95"/>
</dbReference>
<dbReference type="PIRSF" id="PIRSF005586">
    <property type="entry name" value="RNApol_RpoM"/>
    <property type="match status" value="1"/>
</dbReference>
<evidence type="ECO:0000259" key="12">
    <source>
        <dbReference type="SMART" id="SM00661"/>
    </source>
</evidence>
<dbReference type="OrthoDB" id="282270at2759"/>
<evidence type="ECO:0000256" key="10">
    <source>
        <dbReference type="PIRSR" id="PIRSR005586-1"/>
    </source>
</evidence>
<comment type="caution">
    <text evidence="13">The sequence shown here is derived from an EMBL/GenBank/DDBJ whole genome shotgun (WGS) entry which is preliminary data.</text>
</comment>
<dbReference type="VEuPathDB" id="MicrosporidiaDB:SLOPH_281"/>
<sequence>MQDFCRECNNLLYPKEEKQDNTLYMVCKGCEHFEDAKSMIIYEEKEKHHKQHIGNLAKEYVNDNTLPIISIICPKCNYDEAVSIEPKGESEDEIFNMIYICKKCINVWTER</sequence>
<evidence type="ECO:0000256" key="5">
    <source>
        <dbReference type="ARBA" id="ARBA00022771"/>
    </source>
</evidence>
<dbReference type="HOGENOM" id="CLU_093932_0_1_1"/>